<feature type="domain" description="FecR protein" evidence="1">
    <location>
        <begin position="115"/>
        <end position="211"/>
    </location>
</feature>
<evidence type="ECO:0000313" key="4">
    <source>
        <dbReference type="Proteomes" id="UP000307510"/>
    </source>
</evidence>
<proteinExistence type="predicted"/>
<dbReference type="GO" id="GO:0016989">
    <property type="term" value="F:sigma factor antagonist activity"/>
    <property type="evidence" value="ECO:0007669"/>
    <property type="project" value="TreeGrafter"/>
</dbReference>
<dbReference type="RefSeq" id="WP_138216962.1">
    <property type="nucleotide sequence ID" value="NZ_VASG01000012.1"/>
</dbReference>
<reference evidence="3 4" key="1">
    <citation type="submission" date="2019-05" db="EMBL/GenBank/DDBJ databases">
        <authorList>
            <person name="Moore K."/>
            <person name="O'Neill P."/>
            <person name="Farbos A."/>
            <person name="Studholme D.J."/>
        </authorList>
    </citation>
    <scope>NUCLEOTIDE SEQUENCE [LARGE SCALE GENOMIC DNA]</scope>
    <source>
        <strain evidence="3 4">DSM 9128</strain>
    </source>
</reference>
<dbReference type="InterPro" id="IPR012373">
    <property type="entry name" value="Ferrdict_sens_TM"/>
</dbReference>
<dbReference type="InterPro" id="IPR006860">
    <property type="entry name" value="FecR"/>
</dbReference>
<feature type="domain" description="FecR N-terminal" evidence="2">
    <location>
        <begin position="12"/>
        <end position="52"/>
    </location>
</feature>
<dbReference type="AlphaFoldDB" id="A0A5R8ZSM1"/>
<evidence type="ECO:0000313" key="3">
    <source>
        <dbReference type="EMBL" id="TLP68587.1"/>
    </source>
</evidence>
<dbReference type="PANTHER" id="PTHR30273:SF2">
    <property type="entry name" value="PROTEIN FECR"/>
    <property type="match status" value="1"/>
</dbReference>
<evidence type="ECO:0000259" key="2">
    <source>
        <dbReference type="Pfam" id="PF16220"/>
    </source>
</evidence>
<protein>
    <submittedName>
        <fullName evidence="3">FecR family protein</fullName>
    </submittedName>
</protein>
<dbReference type="PANTHER" id="PTHR30273">
    <property type="entry name" value="PERIPLASMIC SIGNAL SENSOR AND SIGMA FACTOR ACTIVATOR FECR-RELATED"/>
    <property type="match status" value="1"/>
</dbReference>
<gene>
    <name evidence="3" type="ORF">FEA48_29510</name>
</gene>
<accession>A0A5R8ZSM1</accession>
<evidence type="ECO:0000259" key="1">
    <source>
        <dbReference type="Pfam" id="PF04773"/>
    </source>
</evidence>
<dbReference type="Gene3D" id="2.60.120.1440">
    <property type="match status" value="1"/>
</dbReference>
<dbReference type="EMBL" id="VASG01000012">
    <property type="protein sequence ID" value="TLP68587.1"/>
    <property type="molecule type" value="Genomic_DNA"/>
</dbReference>
<dbReference type="Proteomes" id="UP000307510">
    <property type="component" value="Unassembled WGS sequence"/>
</dbReference>
<organism evidence="3 4">
    <name type="scientific">Pseudomonas nitroreducens</name>
    <dbReference type="NCBI Taxonomy" id="46680"/>
    <lineage>
        <taxon>Bacteria</taxon>
        <taxon>Pseudomonadati</taxon>
        <taxon>Pseudomonadota</taxon>
        <taxon>Gammaproteobacteria</taxon>
        <taxon>Pseudomonadales</taxon>
        <taxon>Pseudomonadaceae</taxon>
        <taxon>Pseudomonas</taxon>
    </lineage>
</organism>
<sequence length="324" mass="36122">MSSRELPDAVLDQAIGWLVRLQSGYADEQTHADCLLWRQADPIHETAWQALQSSESAFGRMAKLPGGVALDILQRLQGKRHGRRQALKMLGFGVAISGLGGWGMRERPLATWGADYVTGVGEHQQFFLGDGTRLQLNTSSAVDVRFTAQRRTITLLRGEIFIDSGKDSDAPAGYRSLWIESRHARLQAIGTAFSVRDEANATRLRVEDGIVAIHREEAQPIRVMAGEEYLILNSGTRQVEHSTLNASAWTRGQLVAKRMRMADLIEEIGRYRQGWLSCDPSIANLEVSGVFQLDDIDNVLDALSDSMPLRVQRFTPLWTRIVAR</sequence>
<dbReference type="Pfam" id="PF04773">
    <property type="entry name" value="FecR"/>
    <property type="match status" value="1"/>
</dbReference>
<name>A0A5R8ZSM1_PSENT</name>
<dbReference type="PIRSF" id="PIRSF018266">
    <property type="entry name" value="FecR"/>
    <property type="match status" value="1"/>
</dbReference>
<reference evidence="4" key="2">
    <citation type="submission" date="2019-06" db="EMBL/GenBank/DDBJ databases">
        <title>AzeR, a transcriptional regulator that responds to azelaic acid in Pseudomonas nitroreducens.</title>
        <authorList>
            <person name="Bez C."/>
            <person name="Javvadi S.G."/>
            <person name="Bertani I."/>
            <person name="Devescovi G."/>
            <person name="Studholme D.J."/>
            <person name="Geller A."/>
            <person name="Levy A."/>
            <person name="Venturi V."/>
        </authorList>
    </citation>
    <scope>NUCLEOTIDE SEQUENCE [LARGE SCALE GENOMIC DNA]</scope>
    <source>
        <strain evidence="4">DSM 9128</strain>
    </source>
</reference>
<dbReference type="InterPro" id="IPR032623">
    <property type="entry name" value="FecR_N"/>
</dbReference>
<comment type="caution">
    <text evidence="3">The sequence shown here is derived from an EMBL/GenBank/DDBJ whole genome shotgun (WGS) entry which is preliminary data.</text>
</comment>
<dbReference type="Pfam" id="PF16220">
    <property type="entry name" value="DUF4880"/>
    <property type="match status" value="1"/>
</dbReference>